<dbReference type="Proteomes" id="UP000032233">
    <property type="component" value="Unassembled WGS sequence"/>
</dbReference>
<evidence type="ECO:0000256" key="9">
    <source>
        <dbReference type="SAM" id="Phobius"/>
    </source>
</evidence>
<dbReference type="InterPro" id="IPR007387">
    <property type="entry name" value="TRAP_DctQ"/>
</dbReference>
<dbReference type="InterPro" id="IPR055348">
    <property type="entry name" value="DctQ"/>
</dbReference>
<comment type="caution">
    <text evidence="11">The sequence shown here is derived from an EMBL/GenBank/DDBJ whole genome shotgun (WGS) entry which is preliminary data.</text>
</comment>
<protein>
    <recommendedName>
        <fullName evidence="10">Tripartite ATP-independent periplasmic transporters DctQ component domain-containing protein</fullName>
    </recommendedName>
</protein>
<evidence type="ECO:0000256" key="4">
    <source>
        <dbReference type="ARBA" id="ARBA00022519"/>
    </source>
</evidence>
<dbReference type="GO" id="GO:0005886">
    <property type="term" value="C:plasma membrane"/>
    <property type="evidence" value="ECO:0007669"/>
    <property type="project" value="UniProtKB-SubCell"/>
</dbReference>
<organism evidence="11 12">
    <name type="scientific">Dethiosulfatarculus sandiegensis</name>
    <dbReference type="NCBI Taxonomy" id="1429043"/>
    <lineage>
        <taxon>Bacteria</taxon>
        <taxon>Pseudomonadati</taxon>
        <taxon>Thermodesulfobacteriota</taxon>
        <taxon>Desulfarculia</taxon>
        <taxon>Desulfarculales</taxon>
        <taxon>Desulfarculaceae</taxon>
        <taxon>Dethiosulfatarculus</taxon>
    </lineage>
</organism>
<evidence type="ECO:0000256" key="1">
    <source>
        <dbReference type="ARBA" id="ARBA00004429"/>
    </source>
</evidence>
<keyword evidence="7 9" id="KW-0472">Membrane</keyword>
<proteinExistence type="inferred from homology"/>
<keyword evidence="6 9" id="KW-1133">Transmembrane helix</keyword>
<evidence type="ECO:0000259" key="10">
    <source>
        <dbReference type="Pfam" id="PF04290"/>
    </source>
</evidence>
<dbReference type="EMBL" id="AZAC01000029">
    <property type="protein sequence ID" value="KIX12612.1"/>
    <property type="molecule type" value="Genomic_DNA"/>
</dbReference>
<comment type="subcellular location">
    <subcellularLocation>
        <location evidence="1">Cell inner membrane</location>
        <topology evidence="1">Multi-pass membrane protein</topology>
    </subcellularLocation>
</comment>
<accession>A0A0D2GCH3</accession>
<feature type="transmembrane region" description="Helical" evidence="9">
    <location>
        <begin position="51"/>
        <end position="69"/>
    </location>
</feature>
<dbReference type="PANTHER" id="PTHR35011">
    <property type="entry name" value="2,3-DIKETO-L-GULONATE TRAP TRANSPORTER SMALL PERMEASE PROTEIN YIAM"/>
    <property type="match status" value="1"/>
</dbReference>
<dbReference type="STRING" id="1429043.X474_18580"/>
<comment type="similarity">
    <text evidence="8">Belongs to the TRAP transporter small permease family.</text>
</comment>
<keyword evidence="2" id="KW-0813">Transport</keyword>
<dbReference type="GO" id="GO:0022857">
    <property type="term" value="F:transmembrane transporter activity"/>
    <property type="evidence" value="ECO:0007669"/>
    <property type="project" value="TreeGrafter"/>
</dbReference>
<evidence type="ECO:0000256" key="2">
    <source>
        <dbReference type="ARBA" id="ARBA00022448"/>
    </source>
</evidence>
<evidence type="ECO:0000313" key="11">
    <source>
        <dbReference type="EMBL" id="KIX12612.1"/>
    </source>
</evidence>
<dbReference type="InParanoid" id="A0A0D2GCH3"/>
<evidence type="ECO:0000256" key="3">
    <source>
        <dbReference type="ARBA" id="ARBA00022475"/>
    </source>
</evidence>
<evidence type="ECO:0000256" key="5">
    <source>
        <dbReference type="ARBA" id="ARBA00022692"/>
    </source>
</evidence>
<dbReference type="Pfam" id="PF04290">
    <property type="entry name" value="DctQ"/>
    <property type="match status" value="1"/>
</dbReference>
<evidence type="ECO:0000313" key="12">
    <source>
        <dbReference type="Proteomes" id="UP000032233"/>
    </source>
</evidence>
<feature type="transmembrane region" description="Helical" evidence="9">
    <location>
        <begin position="90"/>
        <end position="111"/>
    </location>
</feature>
<evidence type="ECO:0000256" key="8">
    <source>
        <dbReference type="ARBA" id="ARBA00038436"/>
    </source>
</evidence>
<feature type="domain" description="Tripartite ATP-independent periplasmic transporters DctQ component" evidence="10">
    <location>
        <begin position="27"/>
        <end position="154"/>
    </location>
</feature>
<sequence length="170" mass="19322">MKKTCQTSLDWFIKALTIFSILLLIPMMFLVPADVIGRYIFKTPIPAVFEINASFLMVAVVFFPLAFVHQKRGHIYVNLFTRKLPDKLKNILDLFSLVLGIVAYALIGWFGLEIAIESTKVREYVSGIINLPIWISKWFIPIGCLAFCLELLRDGLSRAANLNAKQDREA</sequence>
<feature type="transmembrane region" description="Helical" evidence="9">
    <location>
        <begin position="131"/>
        <end position="152"/>
    </location>
</feature>
<feature type="transmembrane region" description="Helical" evidence="9">
    <location>
        <begin position="12"/>
        <end position="31"/>
    </location>
</feature>
<name>A0A0D2GCH3_9BACT</name>
<keyword evidence="4" id="KW-0997">Cell inner membrane</keyword>
<keyword evidence="5 9" id="KW-0812">Transmembrane</keyword>
<evidence type="ECO:0000256" key="6">
    <source>
        <dbReference type="ARBA" id="ARBA00022989"/>
    </source>
</evidence>
<evidence type="ECO:0000256" key="7">
    <source>
        <dbReference type="ARBA" id="ARBA00023136"/>
    </source>
</evidence>
<dbReference type="GO" id="GO:0015740">
    <property type="term" value="P:C4-dicarboxylate transport"/>
    <property type="evidence" value="ECO:0007669"/>
    <property type="project" value="TreeGrafter"/>
</dbReference>
<keyword evidence="3" id="KW-1003">Cell membrane</keyword>
<reference evidence="11 12" key="1">
    <citation type="submission" date="2013-11" db="EMBL/GenBank/DDBJ databases">
        <title>Metagenomic analysis of a methanogenic consortium involved in long chain n-alkane degradation.</title>
        <authorList>
            <person name="Davidova I.A."/>
            <person name="Callaghan A.V."/>
            <person name="Wawrik B."/>
            <person name="Pruitt S."/>
            <person name="Marks C."/>
            <person name="Duncan K.E."/>
            <person name="Suflita J.M."/>
        </authorList>
    </citation>
    <scope>NUCLEOTIDE SEQUENCE [LARGE SCALE GENOMIC DNA]</scope>
    <source>
        <strain evidence="11 12">SPR</strain>
    </source>
</reference>
<gene>
    <name evidence="11" type="ORF">X474_18580</name>
</gene>
<dbReference type="PANTHER" id="PTHR35011:SF10">
    <property type="entry name" value="TRAP TRANSPORTER SMALL PERMEASE PROTEIN"/>
    <property type="match status" value="1"/>
</dbReference>
<keyword evidence="12" id="KW-1185">Reference proteome</keyword>
<dbReference type="AlphaFoldDB" id="A0A0D2GCH3"/>